<evidence type="ECO:0008006" key="4">
    <source>
        <dbReference type="Google" id="ProtNLM"/>
    </source>
</evidence>
<protein>
    <recommendedName>
        <fullName evidence="4">PknH-like extracellular domain-containing protein</fullName>
    </recommendedName>
</protein>
<dbReference type="EMBL" id="CP011112">
    <property type="protein sequence ID" value="AKU18086.1"/>
    <property type="molecule type" value="Genomic_DNA"/>
</dbReference>
<dbReference type="KEGG" id="lmoi:VV02_23160"/>
<evidence type="ECO:0000256" key="1">
    <source>
        <dbReference type="SAM" id="SignalP"/>
    </source>
</evidence>
<accession>A0A0K1JN03</accession>
<organism evidence="2 3">
    <name type="scientific">Luteipulveratus mongoliensis</name>
    <dbReference type="NCBI Taxonomy" id="571913"/>
    <lineage>
        <taxon>Bacteria</taxon>
        <taxon>Bacillati</taxon>
        <taxon>Actinomycetota</taxon>
        <taxon>Actinomycetes</taxon>
        <taxon>Micrococcales</taxon>
        <taxon>Dermacoccaceae</taxon>
        <taxon>Luteipulveratus</taxon>
    </lineage>
</organism>
<name>A0A0K1JN03_9MICO</name>
<dbReference type="AlphaFoldDB" id="A0A0K1JN03"/>
<evidence type="ECO:0000313" key="2">
    <source>
        <dbReference type="EMBL" id="AKU18086.1"/>
    </source>
</evidence>
<feature type="signal peptide" evidence="1">
    <location>
        <begin position="1"/>
        <end position="27"/>
    </location>
</feature>
<dbReference type="OrthoDB" id="4871559at2"/>
<dbReference type="RefSeq" id="WP_052595467.1">
    <property type="nucleotide sequence ID" value="NZ_CP011112.1"/>
</dbReference>
<reference evidence="2 3" key="1">
    <citation type="submission" date="2015-03" db="EMBL/GenBank/DDBJ databases">
        <title>Luteipulveratus halotolerans sp. nov., a novel actinobacterium (Dermacoccaceae) from Sarawak, Malaysia.</title>
        <authorList>
            <person name="Juboi H."/>
            <person name="Basik A."/>
            <person name="Shamsul S.S."/>
            <person name="Arnold P."/>
            <person name="Schmitt E.K."/>
            <person name="Sanglier J.-J."/>
            <person name="Yeo T."/>
        </authorList>
    </citation>
    <scope>NUCLEOTIDE SEQUENCE [LARGE SCALE GENOMIC DNA]</scope>
    <source>
        <strain evidence="2 3">MN07-A0370</strain>
    </source>
</reference>
<dbReference type="Proteomes" id="UP000066480">
    <property type="component" value="Chromosome"/>
</dbReference>
<feature type="chain" id="PRO_5005461905" description="PknH-like extracellular domain-containing protein" evidence="1">
    <location>
        <begin position="28"/>
        <end position="205"/>
    </location>
</feature>
<keyword evidence="3" id="KW-1185">Reference proteome</keyword>
<evidence type="ECO:0000313" key="3">
    <source>
        <dbReference type="Proteomes" id="UP000066480"/>
    </source>
</evidence>
<proteinExistence type="predicted"/>
<sequence length="205" mass="21495">MKTRTSYRLIGLALAGTAALGGGVAAAQTSHADTSHAQAATPAYNVPNVAPTKIAGQPIQWDSGQYDLMPAMSAMTCDPGNPGGLSPVAGRMWDYYDGSNDLDQNTAEVHVTGWKDGRAALKALSNNGTDCVLNDDWREVNTGKADHKLFTNGHDYEAVVRVRNMLVATEVSLPNGTAARARQIAQTQAQGAADKLASHYPSAAG</sequence>
<gene>
    <name evidence="2" type="ORF">VV02_23160</name>
</gene>
<dbReference type="STRING" id="571913.VV02_23160"/>
<keyword evidence="1" id="KW-0732">Signal</keyword>